<dbReference type="EMBL" id="CP050139">
    <property type="protein sequence ID" value="QIP35917.1"/>
    <property type="molecule type" value="Genomic_DNA"/>
</dbReference>
<dbReference type="GeneID" id="85022673"/>
<evidence type="ECO:0000259" key="4">
    <source>
        <dbReference type="PROSITE" id="PS51790"/>
    </source>
</evidence>
<gene>
    <name evidence="5" type="primary">msrB</name>
    <name evidence="5" type="ORF">GWK63_10930</name>
</gene>
<dbReference type="AlphaFoldDB" id="A0A181CCC5"/>
<dbReference type="GO" id="GO:0005737">
    <property type="term" value="C:cytoplasm"/>
    <property type="evidence" value="ECO:0007669"/>
    <property type="project" value="TreeGrafter"/>
</dbReference>
<sequence>MSDKADKGGNQCGCLTPEQLRILREHGTERPGSSPLNSEKRAGEYRCAGCGTPLFYSGTKYESGSGWPSFYDAIPGALGTTTDTSHGMTRTEVHCAHCNGHLGHVFPDGPPPTGLRYCMNGLALTFVPRDGAS</sequence>
<dbReference type="Gene3D" id="2.170.150.20">
    <property type="entry name" value="Peptide methionine sulfoxide reductase"/>
    <property type="match status" value="1"/>
</dbReference>
<proteinExistence type="predicted"/>
<dbReference type="KEGG" id="kre:GWK63_10930"/>
<name>A0A181CCC5_9PROT</name>
<comment type="catalytic activity">
    <reaction evidence="3">
        <text>L-methionyl-[protein] + [thioredoxin]-disulfide + H2O = L-methionyl-(R)-S-oxide-[protein] + [thioredoxin]-dithiol</text>
        <dbReference type="Rhea" id="RHEA:24164"/>
        <dbReference type="Rhea" id="RHEA-COMP:10698"/>
        <dbReference type="Rhea" id="RHEA-COMP:10700"/>
        <dbReference type="Rhea" id="RHEA-COMP:12313"/>
        <dbReference type="Rhea" id="RHEA-COMP:12314"/>
        <dbReference type="ChEBI" id="CHEBI:15377"/>
        <dbReference type="ChEBI" id="CHEBI:16044"/>
        <dbReference type="ChEBI" id="CHEBI:29950"/>
        <dbReference type="ChEBI" id="CHEBI:45764"/>
        <dbReference type="ChEBI" id="CHEBI:50058"/>
        <dbReference type="EC" id="1.8.4.12"/>
    </reaction>
</comment>
<dbReference type="PANTHER" id="PTHR10173">
    <property type="entry name" value="METHIONINE SULFOXIDE REDUCTASE"/>
    <property type="match status" value="1"/>
</dbReference>
<keyword evidence="2 5" id="KW-0560">Oxidoreductase</keyword>
<feature type="domain" description="MsrB" evidence="4">
    <location>
        <begin position="8"/>
        <end position="129"/>
    </location>
</feature>
<dbReference type="SUPFAM" id="SSF51316">
    <property type="entry name" value="Mss4-like"/>
    <property type="match status" value="1"/>
</dbReference>
<accession>A0A181CCC5</accession>
<keyword evidence="6" id="KW-1185">Reference proteome</keyword>
<dbReference type="InterPro" id="IPR028427">
    <property type="entry name" value="Met_Sox_Rdtase_MsrB"/>
</dbReference>
<dbReference type="PANTHER" id="PTHR10173:SF57">
    <property type="entry name" value="PEPTIDE-METHIONINE (R)-S-OXIDE REDUCTASE"/>
    <property type="match status" value="1"/>
</dbReference>
<evidence type="ECO:0000256" key="1">
    <source>
        <dbReference type="ARBA" id="ARBA00012499"/>
    </source>
</evidence>
<dbReference type="RefSeq" id="WP_007399679.1">
    <property type="nucleotide sequence ID" value="NZ_CALMTF010000079.1"/>
</dbReference>
<evidence type="ECO:0000313" key="6">
    <source>
        <dbReference type="Proteomes" id="UP000502533"/>
    </source>
</evidence>
<dbReference type="PROSITE" id="PS51790">
    <property type="entry name" value="MSRB"/>
    <property type="match status" value="1"/>
</dbReference>
<organism evidence="5 6">
    <name type="scientific">Komagataeibacter rhaeticus</name>
    <dbReference type="NCBI Taxonomy" id="215221"/>
    <lineage>
        <taxon>Bacteria</taxon>
        <taxon>Pseudomonadati</taxon>
        <taxon>Pseudomonadota</taxon>
        <taxon>Alphaproteobacteria</taxon>
        <taxon>Acetobacterales</taxon>
        <taxon>Acetobacteraceae</taxon>
        <taxon>Komagataeibacter</taxon>
    </lineage>
</organism>
<dbReference type="InterPro" id="IPR011057">
    <property type="entry name" value="Mss4-like_sf"/>
</dbReference>
<dbReference type="GO" id="GO:0030091">
    <property type="term" value="P:protein repair"/>
    <property type="evidence" value="ECO:0007669"/>
    <property type="project" value="InterPro"/>
</dbReference>
<dbReference type="Proteomes" id="UP000502533">
    <property type="component" value="Chromosome"/>
</dbReference>
<evidence type="ECO:0000313" key="5">
    <source>
        <dbReference type="EMBL" id="QIP35917.1"/>
    </source>
</evidence>
<dbReference type="GO" id="GO:0033743">
    <property type="term" value="F:peptide-methionine (R)-S-oxide reductase activity"/>
    <property type="evidence" value="ECO:0007669"/>
    <property type="project" value="UniProtKB-EC"/>
</dbReference>
<reference evidence="5 6" key="1">
    <citation type="submission" date="2020-03" db="EMBL/GenBank/DDBJ databases">
        <title>Isolation of cellulose-producing strains, genome characterization and application of the synthesized cellulose films as an economical and sustainable material for piezoelectric sensor construction.</title>
        <authorList>
            <person name="Mangayil R.K."/>
        </authorList>
    </citation>
    <scope>NUCLEOTIDE SEQUENCE [LARGE SCALE GENOMIC DNA]</scope>
    <source>
        <strain evidence="5 6">ENS 9a1a</strain>
    </source>
</reference>
<dbReference type="InterPro" id="IPR002579">
    <property type="entry name" value="Met_Sox_Rdtase_MsrB_dom"/>
</dbReference>
<dbReference type="NCBIfam" id="TIGR00357">
    <property type="entry name" value="peptide-methionine (R)-S-oxide reductase MsrB"/>
    <property type="match status" value="1"/>
</dbReference>
<dbReference type="GO" id="GO:0006979">
    <property type="term" value="P:response to oxidative stress"/>
    <property type="evidence" value="ECO:0007669"/>
    <property type="project" value="InterPro"/>
</dbReference>
<protein>
    <recommendedName>
        <fullName evidence="1">peptide-methionine (R)-S-oxide reductase</fullName>
        <ecNumber evidence="1">1.8.4.12</ecNumber>
    </recommendedName>
</protein>
<evidence type="ECO:0000256" key="2">
    <source>
        <dbReference type="ARBA" id="ARBA00023002"/>
    </source>
</evidence>
<evidence type="ECO:0000256" key="3">
    <source>
        <dbReference type="ARBA" id="ARBA00048488"/>
    </source>
</evidence>
<dbReference type="EC" id="1.8.4.12" evidence="1"/>
<dbReference type="Pfam" id="PF01641">
    <property type="entry name" value="SelR"/>
    <property type="match status" value="1"/>
</dbReference>